<reference evidence="3 4" key="1">
    <citation type="journal article" date="2011" name="Proc. Natl. Acad. Sci. U.S.A.">
        <title>Evolutionary erosion of yeast sex chromosomes by mating-type switching accidents.</title>
        <authorList>
            <person name="Gordon J.L."/>
            <person name="Armisen D."/>
            <person name="Proux-Wera E."/>
            <person name="Oheigeartaigh S.S."/>
            <person name="Byrne K.P."/>
            <person name="Wolfe K.H."/>
        </authorList>
    </citation>
    <scope>NUCLEOTIDE SEQUENCE [LARGE SCALE GENOMIC DNA]</scope>
    <source>
        <strain evidence="4">ATCC 24235 / CBS 4417 / NBRC 1672 / NRRL Y-8282 / UCD 70-5</strain>
    </source>
</reference>
<accession>G8C1N7</accession>
<gene>
    <name evidence="3" type="primary">TPHA0O00960</name>
    <name evidence="3" type="ordered locus">TPHA_0O00960</name>
</gene>
<evidence type="ECO:0000256" key="2">
    <source>
        <dbReference type="SAM" id="Phobius"/>
    </source>
</evidence>
<feature type="region of interest" description="Disordered" evidence="1">
    <location>
        <begin position="82"/>
        <end position="125"/>
    </location>
</feature>
<proteinExistence type="predicted"/>
<feature type="compositionally biased region" description="Low complexity" evidence="1">
    <location>
        <begin position="82"/>
        <end position="100"/>
    </location>
</feature>
<dbReference type="RefSeq" id="XP_003688499.1">
    <property type="nucleotide sequence ID" value="XM_003688451.1"/>
</dbReference>
<protein>
    <submittedName>
        <fullName evidence="3">Uncharacterized protein</fullName>
    </submittedName>
</protein>
<keyword evidence="2" id="KW-0812">Transmembrane</keyword>
<dbReference type="HOGENOM" id="CLU_1723560_0_0_1"/>
<dbReference type="KEGG" id="tpf:TPHA_0O00960"/>
<sequence>MGSRDFSVLYYVSIYHMPCVISFSYFVFCFRFWRRLDVLGSVQKNARTYYQLYYPASSFPPPSLEPLPSLNNTRTRNCVYENTNETESMTTRTTGSGSHTPAEKTRNKNNKQRRANLKRKSSVRQGISPRKTIVLLKWSVLGSLDLGCKRGQ</sequence>
<dbReference type="GeneID" id="11530723"/>
<organism evidence="3 4">
    <name type="scientific">Tetrapisispora phaffii (strain ATCC 24235 / CBS 4417 / NBRC 1672 / NRRL Y-8282 / UCD 70-5)</name>
    <name type="common">Yeast</name>
    <name type="synonym">Fabospora phaffii</name>
    <dbReference type="NCBI Taxonomy" id="1071381"/>
    <lineage>
        <taxon>Eukaryota</taxon>
        <taxon>Fungi</taxon>
        <taxon>Dikarya</taxon>
        <taxon>Ascomycota</taxon>
        <taxon>Saccharomycotina</taxon>
        <taxon>Saccharomycetes</taxon>
        <taxon>Saccharomycetales</taxon>
        <taxon>Saccharomycetaceae</taxon>
        <taxon>Tetrapisispora</taxon>
    </lineage>
</organism>
<dbReference type="EMBL" id="HE612870">
    <property type="protein sequence ID" value="CCE66065.1"/>
    <property type="molecule type" value="Genomic_DNA"/>
</dbReference>
<dbReference type="AlphaFoldDB" id="G8C1N7"/>
<feature type="transmembrane region" description="Helical" evidence="2">
    <location>
        <begin position="12"/>
        <end position="33"/>
    </location>
</feature>
<evidence type="ECO:0000256" key="1">
    <source>
        <dbReference type="SAM" id="MobiDB-lite"/>
    </source>
</evidence>
<keyword evidence="2" id="KW-1133">Transmembrane helix</keyword>
<evidence type="ECO:0000313" key="4">
    <source>
        <dbReference type="Proteomes" id="UP000005666"/>
    </source>
</evidence>
<name>G8C1N7_TETPH</name>
<dbReference type="Proteomes" id="UP000005666">
    <property type="component" value="Chromosome 15"/>
</dbReference>
<keyword evidence="4" id="KW-1185">Reference proteome</keyword>
<keyword evidence="2" id="KW-0472">Membrane</keyword>
<feature type="compositionally biased region" description="Basic residues" evidence="1">
    <location>
        <begin position="107"/>
        <end position="122"/>
    </location>
</feature>
<evidence type="ECO:0000313" key="3">
    <source>
        <dbReference type="EMBL" id="CCE66065.1"/>
    </source>
</evidence>